<reference evidence="7" key="2">
    <citation type="journal article" date="2023" name="IMA Fungus">
        <title>Comparative genomic study of the Penicillium genus elucidates a diverse pangenome and 15 lateral gene transfer events.</title>
        <authorList>
            <person name="Petersen C."/>
            <person name="Sorensen T."/>
            <person name="Nielsen M.R."/>
            <person name="Sondergaard T.E."/>
            <person name="Sorensen J.L."/>
            <person name="Fitzpatrick D.A."/>
            <person name="Frisvad J.C."/>
            <person name="Nielsen K.L."/>
        </authorList>
    </citation>
    <scope>NUCLEOTIDE SEQUENCE</scope>
    <source>
        <strain evidence="7">IBT 3081</strain>
    </source>
</reference>
<dbReference type="PANTHER" id="PTHR46910:SF15">
    <property type="entry name" value="PRNA PROTEIN"/>
    <property type="match status" value="1"/>
</dbReference>
<dbReference type="InterPro" id="IPR036864">
    <property type="entry name" value="Zn2-C6_fun-type_DNA-bd_sf"/>
</dbReference>
<protein>
    <submittedName>
        <fullName evidence="7">Transcriptional regulator family: Fungal Specific TF</fullName>
    </submittedName>
</protein>
<dbReference type="InterPro" id="IPR050987">
    <property type="entry name" value="AtrR-like"/>
</dbReference>
<name>A0A9W9VBE8_9EURO</name>
<dbReference type="CDD" id="cd12148">
    <property type="entry name" value="fungal_TF_MHR"/>
    <property type="match status" value="1"/>
</dbReference>
<dbReference type="CDD" id="cd00067">
    <property type="entry name" value="GAL4"/>
    <property type="match status" value="1"/>
</dbReference>
<keyword evidence="3" id="KW-0238">DNA-binding</keyword>
<keyword evidence="2" id="KW-0805">Transcription regulation</keyword>
<evidence type="ECO:0000259" key="6">
    <source>
        <dbReference type="PROSITE" id="PS50048"/>
    </source>
</evidence>
<dbReference type="SMART" id="SM00066">
    <property type="entry name" value="GAL4"/>
    <property type="match status" value="1"/>
</dbReference>
<evidence type="ECO:0000313" key="8">
    <source>
        <dbReference type="Proteomes" id="UP001147752"/>
    </source>
</evidence>
<sequence>MTLDREANGKRKRGERRRASLACETCRKQKEKCEGGPPCWRCQRLGRSCQFQGQPIQRTTSPCSSVPVASVPRDENRRIESLEHIARHFLGDVPLDEENVCRIADKLRSSTNTTLPETALDINESCDVHFVSNNVAHYAGEFSHWTFSQKLRRRMSCQIDQFDSKVCISPRKISSVSDDLQQVKEYWRPTQLQSSPDVILETMTHLPPRPIADFLITMFFKYVEINSFYMERKWIEEKVALCYSSTTTYTAVDFPWVCSVFVALAIGTQVAHMEDEKPKPDLEVAEELNLCSEDSVGLTFYHAACKLIPDVLLVASQESVQVFLLLATYSLPVSTGGLAYTYYGLAMKMAIQNGMHRKYQGGNCDPRTIEFRNRLFWTTYTVEKYISILHGRPMSIARSEINADMPKDSSTFESPRFANLIAFHKLISYLGEISETLAQFKRCPKRLLSGYSERLLQLRASIKQWWDSLPATEECRDLCSQGPNFRQNAHLRLCYLLIYVYMGRAFIFVDNRKESDEAIIGADHDSGRARRSVLVDDCVASALDILNTLQSLSDHVGLCRASYNEFGACRAALLVILAESLNSGRSQRLQDGLHRGMSLIRQMVGGSSSKSEISYLESIEAAISQLLAVPEEDSVFQPQTDQSSISAYSKFKDWTQSLKKDKSASGNLELSSFSPLSHLTPGTEAFANPELNDMTAFFDPDWSNGDFEFDTYNLSSLSK</sequence>
<dbReference type="SMART" id="SM00906">
    <property type="entry name" value="Fungal_trans"/>
    <property type="match status" value="1"/>
</dbReference>
<comment type="caution">
    <text evidence="7">The sequence shown here is derived from an EMBL/GenBank/DDBJ whole genome shotgun (WGS) entry which is preliminary data.</text>
</comment>
<keyword evidence="5" id="KW-0539">Nucleus</keyword>
<dbReference type="InterPro" id="IPR001138">
    <property type="entry name" value="Zn2Cys6_DnaBD"/>
</dbReference>
<dbReference type="SUPFAM" id="SSF57701">
    <property type="entry name" value="Zn2/Cys6 DNA-binding domain"/>
    <property type="match status" value="1"/>
</dbReference>
<keyword evidence="1" id="KW-0479">Metal-binding</keyword>
<dbReference type="PANTHER" id="PTHR46910">
    <property type="entry name" value="TRANSCRIPTION FACTOR PDR1"/>
    <property type="match status" value="1"/>
</dbReference>
<proteinExistence type="predicted"/>
<dbReference type="Pfam" id="PF00172">
    <property type="entry name" value="Zn_clus"/>
    <property type="match status" value="1"/>
</dbReference>
<dbReference type="AlphaFoldDB" id="A0A9W9VBE8"/>
<dbReference type="GeneID" id="81464711"/>
<organism evidence="7 8">
    <name type="scientific">Penicillium concentricum</name>
    <dbReference type="NCBI Taxonomy" id="293559"/>
    <lineage>
        <taxon>Eukaryota</taxon>
        <taxon>Fungi</taxon>
        <taxon>Dikarya</taxon>
        <taxon>Ascomycota</taxon>
        <taxon>Pezizomycotina</taxon>
        <taxon>Eurotiomycetes</taxon>
        <taxon>Eurotiomycetidae</taxon>
        <taxon>Eurotiales</taxon>
        <taxon>Aspergillaceae</taxon>
        <taxon>Penicillium</taxon>
    </lineage>
</organism>
<evidence type="ECO:0000256" key="2">
    <source>
        <dbReference type="ARBA" id="ARBA00023015"/>
    </source>
</evidence>
<reference evidence="7" key="1">
    <citation type="submission" date="2022-12" db="EMBL/GenBank/DDBJ databases">
        <authorList>
            <person name="Petersen C."/>
        </authorList>
    </citation>
    <scope>NUCLEOTIDE SEQUENCE</scope>
    <source>
        <strain evidence="7">IBT 3081</strain>
    </source>
</reference>
<keyword evidence="8" id="KW-1185">Reference proteome</keyword>
<dbReference type="GO" id="GO:0000981">
    <property type="term" value="F:DNA-binding transcription factor activity, RNA polymerase II-specific"/>
    <property type="evidence" value="ECO:0007669"/>
    <property type="project" value="InterPro"/>
</dbReference>
<dbReference type="Pfam" id="PF04082">
    <property type="entry name" value="Fungal_trans"/>
    <property type="match status" value="1"/>
</dbReference>
<dbReference type="GO" id="GO:0006351">
    <property type="term" value="P:DNA-templated transcription"/>
    <property type="evidence" value="ECO:0007669"/>
    <property type="project" value="InterPro"/>
</dbReference>
<dbReference type="InterPro" id="IPR007219">
    <property type="entry name" value="XnlR_reg_dom"/>
</dbReference>
<dbReference type="Gene3D" id="4.10.240.10">
    <property type="entry name" value="Zn(2)-C6 fungal-type DNA-binding domain"/>
    <property type="match status" value="1"/>
</dbReference>
<evidence type="ECO:0000313" key="7">
    <source>
        <dbReference type="EMBL" id="KAJ5375792.1"/>
    </source>
</evidence>
<gene>
    <name evidence="7" type="ORF">N7517_007798</name>
</gene>
<dbReference type="OrthoDB" id="3266505at2759"/>
<evidence type="ECO:0000256" key="3">
    <source>
        <dbReference type="ARBA" id="ARBA00023125"/>
    </source>
</evidence>
<accession>A0A9W9VBE8</accession>
<dbReference type="RefSeq" id="XP_056581778.1">
    <property type="nucleotide sequence ID" value="XM_056725528.1"/>
</dbReference>
<evidence type="ECO:0000256" key="4">
    <source>
        <dbReference type="ARBA" id="ARBA00023163"/>
    </source>
</evidence>
<dbReference type="GO" id="GO:0003677">
    <property type="term" value="F:DNA binding"/>
    <property type="evidence" value="ECO:0007669"/>
    <property type="project" value="UniProtKB-KW"/>
</dbReference>
<evidence type="ECO:0000256" key="5">
    <source>
        <dbReference type="ARBA" id="ARBA00023242"/>
    </source>
</evidence>
<dbReference type="EMBL" id="JAPZBT010000002">
    <property type="protein sequence ID" value="KAJ5375792.1"/>
    <property type="molecule type" value="Genomic_DNA"/>
</dbReference>
<dbReference type="Proteomes" id="UP001147752">
    <property type="component" value="Unassembled WGS sequence"/>
</dbReference>
<dbReference type="GO" id="GO:0008270">
    <property type="term" value="F:zinc ion binding"/>
    <property type="evidence" value="ECO:0007669"/>
    <property type="project" value="InterPro"/>
</dbReference>
<evidence type="ECO:0000256" key="1">
    <source>
        <dbReference type="ARBA" id="ARBA00022723"/>
    </source>
</evidence>
<dbReference type="PROSITE" id="PS00463">
    <property type="entry name" value="ZN2_CY6_FUNGAL_1"/>
    <property type="match status" value="1"/>
</dbReference>
<keyword evidence="4" id="KW-0804">Transcription</keyword>
<feature type="domain" description="Zn(2)-C6 fungal-type" evidence="6">
    <location>
        <begin position="22"/>
        <end position="51"/>
    </location>
</feature>
<dbReference type="PROSITE" id="PS50048">
    <property type="entry name" value="ZN2_CY6_FUNGAL_2"/>
    <property type="match status" value="1"/>
</dbReference>